<evidence type="ECO:0000256" key="4">
    <source>
        <dbReference type="PROSITE-ProRule" id="PRU00283"/>
    </source>
</evidence>
<keyword evidence="1 4" id="KW-0547">Nucleotide-binding</keyword>
<dbReference type="STRING" id="105231.A0A1Y1IN60"/>
<keyword evidence="3 4" id="KW-0505">Motor protein</keyword>
<dbReference type="GO" id="GO:0007018">
    <property type="term" value="P:microtubule-based movement"/>
    <property type="evidence" value="ECO:0007669"/>
    <property type="project" value="InterPro"/>
</dbReference>
<dbReference type="GO" id="GO:0003777">
    <property type="term" value="F:microtubule motor activity"/>
    <property type="evidence" value="ECO:0000318"/>
    <property type="project" value="GO_Central"/>
</dbReference>
<dbReference type="Pfam" id="PF25764">
    <property type="entry name" value="KIF21A_4th"/>
    <property type="match status" value="1"/>
</dbReference>
<comment type="similarity">
    <text evidence="4">Belongs to the TRAFAC class myosin-kinesin ATPase superfamily. Kinesin family.</text>
</comment>
<evidence type="ECO:0000256" key="2">
    <source>
        <dbReference type="ARBA" id="ARBA00022840"/>
    </source>
</evidence>
<evidence type="ECO:0000259" key="7">
    <source>
        <dbReference type="PROSITE" id="PS50067"/>
    </source>
</evidence>
<keyword evidence="2 4" id="KW-0067">ATP-binding</keyword>
<dbReference type="InterPro" id="IPR027417">
    <property type="entry name" value="P-loop_NTPase"/>
</dbReference>
<dbReference type="GO" id="GO:0005875">
    <property type="term" value="C:microtubule associated complex"/>
    <property type="evidence" value="ECO:0000318"/>
    <property type="project" value="GO_Central"/>
</dbReference>
<feature type="coiled-coil region" evidence="5">
    <location>
        <begin position="738"/>
        <end position="929"/>
    </location>
</feature>
<dbReference type="PROSITE" id="PS00411">
    <property type="entry name" value="KINESIN_MOTOR_1"/>
    <property type="match status" value="1"/>
</dbReference>
<dbReference type="GO" id="GO:0008017">
    <property type="term" value="F:microtubule binding"/>
    <property type="evidence" value="ECO:0007669"/>
    <property type="project" value="InterPro"/>
</dbReference>
<dbReference type="GO" id="GO:0051231">
    <property type="term" value="P:spindle elongation"/>
    <property type="evidence" value="ECO:0000318"/>
    <property type="project" value="GO_Central"/>
</dbReference>
<evidence type="ECO:0000256" key="6">
    <source>
        <dbReference type="SAM" id="MobiDB-lite"/>
    </source>
</evidence>
<feature type="region of interest" description="Disordered" evidence="6">
    <location>
        <begin position="607"/>
        <end position="668"/>
    </location>
</feature>
<dbReference type="InterPro" id="IPR019821">
    <property type="entry name" value="Kinesin_motor_CS"/>
</dbReference>
<dbReference type="Proteomes" id="UP000054558">
    <property type="component" value="Unassembled WGS sequence"/>
</dbReference>
<dbReference type="SUPFAM" id="SSF52540">
    <property type="entry name" value="P-loop containing nucleoside triphosphate hydrolases"/>
    <property type="match status" value="1"/>
</dbReference>
<dbReference type="OMA" id="WLYPLTE"/>
<dbReference type="InterPro" id="IPR001752">
    <property type="entry name" value="Kinesin_motor_dom"/>
</dbReference>
<reference evidence="8 9" key="1">
    <citation type="journal article" date="2014" name="Nat. Commun.">
        <title>Klebsormidium flaccidum genome reveals primary factors for plant terrestrial adaptation.</title>
        <authorList>
            <person name="Hori K."/>
            <person name="Maruyama F."/>
            <person name="Fujisawa T."/>
            <person name="Togashi T."/>
            <person name="Yamamoto N."/>
            <person name="Seo M."/>
            <person name="Sato S."/>
            <person name="Yamada T."/>
            <person name="Mori H."/>
            <person name="Tajima N."/>
            <person name="Moriyama T."/>
            <person name="Ikeuchi M."/>
            <person name="Watanabe M."/>
            <person name="Wada H."/>
            <person name="Kobayashi K."/>
            <person name="Saito M."/>
            <person name="Masuda T."/>
            <person name="Sasaki-Sekimoto Y."/>
            <person name="Mashiguchi K."/>
            <person name="Awai K."/>
            <person name="Shimojima M."/>
            <person name="Masuda S."/>
            <person name="Iwai M."/>
            <person name="Nobusawa T."/>
            <person name="Narise T."/>
            <person name="Kondo S."/>
            <person name="Saito H."/>
            <person name="Sato R."/>
            <person name="Murakawa M."/>
            <person name="Ihara Y."/>
            <person name="Oshima-Yamada Y."/>
            <person name="Ohtaka K."/>
            <person name="Satoh M."/>
            <person name="Sonobe K."/>
            <person name="Ishii M."/>
            <person name="Ohtani R."/>
            <person name="Kanamori-Sato M."/>
            <person name="Honoki R."/>
            <person name="Miyazaki D."/>
            <person name="Mochizuki H."/>
            <person name="Umetsu J."/>
            <person name="Higashi K."/>
            <person name="Shibata D."/>
            <person name="Kamiya Y."/>
            <person name="Sato N."/>
            <person name="Nakamura Y."/>
            <person name="Tabata S."/>
            <person name="Ida S."/>
            <person name="Kurokawa K."/>
            <person name="Ohta H."/>
        </authorList>
    </citation>
    <scope>NUCLEOTIDE SEQUENCE [LARGE SCALE GENOMIC DNA]</scope>
    <source>
        <strain evidence="8 9">NIES-2285</strain>
    </source>
</reference>
<evidence type="ECO:0000313" key="8">
    <source>
        <dbReference type="EMBL" id="GAQ90601.1"/>
    </source>
</evidence>
<dbReference type="PANTHER" id="PTHR47969:SF29">
    <property type="entry name" value="KINESIN-LIKE PROTEIN"/>
    <property type="match status" value="1"/>
</dbReference>
<feature type="compositionally biased region" description="Low complexity" evidence="6">
    <location>
        <begin position="653"/>
        <end position="662"/>
    </location>
</feature>
<dbReference type="PRINTS" id="PR00380">
    <property type="entry name" value="KINESINHEAVY"/>
</dbReference>
<dbReference type="PROSITE" id="PS50067">
    <property type="entry name" value="KINESIN_MOTOR_2"/>
    <property type="match status" value="1"/>
</dbReference>
<feature type="coiled-coil region" evidence="5">
    <location>
        <begin position="350"/>
        <end position="377"/>
    </location>
</feature>
<dbReference type="PANTHER" id="PTHR47969">
    <property type="entry name" value="CHROMOSOME-ASSOCIATED KINESIN KIF4A-RELATED"/>
    <property type="match status" value="1"/>
</dbReference>
<organism evidence="8 9">
    <name type="scientific">Klebsormidium nitens</name>
    <name type="common">Green alga</name>
    <name type="synonym">Ulothrix nitens</name>
    <dbReference type="NCBI Taxonomy" id="105231"/>
    <lineage>
        <taxon>Eukaryota</taxon>
        <taxon>Viridiplantae</taxon>
        <taxon>Streptophyta</taxon>
        <taxon>Klebsormidiophyceae</taxon>
        <taxon>Klebsormidiales</taxon>
        <taxon>Klebsormidiaceae</taxon>
        <taxon>Klebsormidium</taxon>
    </lineage>
</organism>
<feature type="domain" description="Kinesin motor" evidence="7">
    <location>
        <begin position="1"/>
        <end position="275"/>
    </location>
</feature>
<dbReference type="EMBL" id="DF237610">
    <property type="protein sequence ID" value="GAQ90601.1"/>
    <property type="molecule type" value="Genomic_DNA"/>
</dbReference>
<feature type="compositionally biased region" description="Polar residues" evidence="6">
    <location>
        <begin position="473"/>
        <end position="482"/>
    </location>
</feature>
<feature type="binding site" evidence="4">
    <location>
        <begin position="23"/>
        <end position="30"/>
    </location>
    <ligand>
        <name>ATP</name>
        <dbReference type="ChEBI" id="CHEBI:30616"/>
    </ligand>
</feature>
<dbReference type="FunFam" id="3.40.850.10:FF:000236">
    <property type="entry name" value="Kinesin-like protein"/>
    <property type="match status" value="1"/>
</dbReference>
<dbReference type="GO" id="GO:0005524">
    <property type="term" value="F:ATP binding"/>
    <property type="evidence" value="ECO:0007669"/>
    <property type="project" value="UniProtKB-UniRule"/>
</dbReference>
<dbReference type="OrthoDB" id="1916078at2759"/>
<dbReference type="Gene3D" id="3.40.850.10">
    <property type="entry name" value="Kinesin motor domain"/>
    <property type="match status" value="1"/>
</dbReference>
<dbReference type="SMART" id="SM00129">
    <property type="entry name" value="KISc"/>
    <property type="match status" value="1"/>
</dbReference>
<protein>
    <submittedName>
        <fullName evidence="8">Kinesin-like protein</fullName>
    </submittedName>
</protein>
<keyword evidence="9" id="KW-1185">Reference proteome</keyword>
<feature type="coiled-coil region" evidence="5">
    <location>
        <begin position="514"/>
        <end position="601"/>
    </location>
</feature>
<evidence type="ECO:0000313" key="9">
    <source>
        <dbReference type="Proteomes" id="UP000054558"/>
    </source>
</evidence>
<gene>
    <name evidence="8" type="ORF">KFL_006610020</name>
</gene>
<feature type="region of interest" description="Disordered" evidence="6">
    <location>
        <begin position="431"/>
        <end position="493"/>
    </location>
</feature>
<feature type="compositionally biased region" description="Basic and acidic residues" evidence="6">
    <location>
        <begin position="1275"/>
        <end position="1291"/>
    </location>
</feature>
<feature type="coiled-coil region" evidence="5">
    <location>
        <begin position="1119"/>
        <end position="1153"/>
    </location>
</feature>
<accession>A0A1Y1IN60</accession>
<dbReference type="GO" id="GO:0007052">
    <property type="term" value="P:mitotic spindle organization"/>
    <property type="evidence" value="ECO:0000318"/>
    <property type="project" value="GO_Central"/>
</dbReference>
<dbReference type="InterPro" id="IPR027640">
    <property type="entry name" value="Kinesin-like_fam"/>
</dbReference>
<name>A0A1Y1IN60_KLENI</name>
<feature type="region of interest" description="Disordered" evidence="6">
    <location>
        <begin position="1255"/>
        <end position="1291"/>
    </location>
</feature>
<sequence length="1388" mass="155765">MTCVKPLVEACIAGYNTTVLAYGQTGSGKTFTMGTANSSYVLEEELGVLPRAIRHLFECIEASKMKAEFLIRCSFVEIYNEEINDLLHPEGKQIAIREGASGEIVLAGVREEVVNSYDDMLRYLETGSVSRTTGSTLMNQQSSRSHAIFTIVVEQRLIADEDAGAGTDYITAKFHLVDLAGSERAKRTGAVGVRFKESVQINCGLLALGNVISALGDDKKRVTHVPYRESKLTRMLQDSLGGNSRTCMIACISTADVNFEETLNTLKYANRARNIKNKPIINRDPQQALLAQMRSEIQALQMEILRHRATAIGGSVAPANGGKMELGVPQEPELPLGEIGRDFHAVHERGLRAEQECRKLREELEASQAKVQKLVEESLEVRSERDHYQIRLDELNIELSRLLEGIPRWAEAGEIGPTAKREIQELCSRLNSNGDAEPGETQISGPPPRPASPRGKTRLSDPATGDMRRESHANGSGRISRQNSKDKLHSPKQIDITVSTSLASVRSSGSRNVISQYLRNIKELEEKLAAKDRELKARDEALAEATEDLARDELIFAEKIKEIKAVKKLARDLTRAKEELLSQAERDAEAIALLKLELQRRQAETTRLRDELQGGEALQGRPVEEKSPRSRPGSQDATHGENDEGNCEDESRLLPSRRPMSSGAAEDVADEAQRLVALAEEIQADDDETECILAEKTAIEVEKRRVEELALAQQQDYQRQKAAMDKQLRDLAYNIRQKEGLIEQLARNEQEAKLLSQQYEARMLELEQEVKAKEAEIDQLRHDLESIDNNLARGAEEKRRLREAYEEKVRRVQQQVLALRRQQRDNEKNKLERLKAKSDHKAQQLDAEVVRMRSQQDTLRRKMEELADKYEEKNKAYVKDIVSLKKEAEVSQKKMRELESEKSKLNAILQRKSEEMAAAQRKLRELGADAGASRLSHRERVANNAAGRAMPRTSRRVSGAGDSTATTPSATPRPGRPGKTAGITALEIKRHHAFLDKEMERMLKHKELAAQAAKQERKRQAVVAERDELGGEKAKLELKKMRAQQVLGKAVEEKGAAMARLREECDQRLRQAREAEAVGQFKAADEINDQAAACQRQLEYEHYSRSRLEEKLRTQKYLPDDEEETLAAIEERLEVLEAEAEYLAAEVASAAKDAVDAGGAAEAVKGAVERLSAPEMKVLLRQYVQRCVDGQERERAAGSALREAQLEVAAKARELQQVESSLRTKELDFDRRLTEEQKAHAAKVQFLLRQIKTSAGVFPDKDTPEPSSQAASRRASADRPQDFERSGEDKDEKVQALIKDNFYFKQTNRELKRKLRDMMAALAAERQNLQDTSLQTSELQRVHQELENCKSVLQRAGLNYQVPAMHLRELSNGDLEARMSSQIHGGFA</sequence>
<keyword evidence="5" id="KW-0175">Coiled coil</keyword>
<dbReference type="Pfam" id="PF00225">
    <property type="entry name" value="Kinesin"/>
    <property type="match status" value="1"/>
</dbReference>
<evidence type="ECO:0000256" key="3">
    <source>
        <dbReference type="ARBA" id="ARBA00023175"/>
    </source>
</evidence>
<evidence type="ECO:0000256" key="1">
    <source>
        <dbReference type="ARBA" id="ARBA00022741"/>
    </source>
</evidence>
<dbReference type="InterPro" id="IPR036961">
    <property type="entry name" value="Kinesin_motor_dom_sf"/>
</dbReference>
<proteinExistence type="inferred from homology"/>
<evidence type="ECO:0000256" key="5">
    <source>
        <dbReference type="SAM" id="Coils"/>
    </source>
</evidence>
<feature type="compositionally biased region" description="Low complexity" evidence="6">
    <location>
        <begin position="958"/>
        <end position="973"/>
    </location>
</feature>
<feature type="region of interest" description="Disordered" evidence="6">
    <location>
        <begin position="942"/>
        <end position="979"/>
    </location>
</feature>